<feature type="compositionally biased region" description="Basic and acidic residues" evidence="1">
    <location>
        <begin position="108"/>
        <end position="130"/>
    </location>
</feature>
<feature type="region of interest" description="Disordered" evidence="1">
    <location>
        <begin position="95"/>
        <end position="131"/>
    </location>
</feature>
<evidence type="ECO:0000313" key="5">
    <source>
        <dbReference type="Proteomes" id="UP000320762"/>
    </source>
</evidence>
<keyword evidence="3" id="KW-0732">Signal</keyword>
<evidence type="ECO:0000256" key="1">
    <source>
        <dbReference type="SAM" id="MobiDB-lite"/>
    </source>
</evidence>
<organism evidence="4 5">
    <name type="scientific">Schizophyllum amplum</name>
    <dbReference type="NCBI Taxonomy" id="97359"/>
    <lineage>
        <taxon>Eukaryota</taxon>
        <taxon>Fungi</taxon>
        <taxon>Dikarya</taxon>
        <taxon>Basidiomycota</taxon>
        <taxon>Agaricomycotina</taxon>
        <taxon>Agaricomycetes</taxon>
        <taxon>Agaricomycetidae</taxon>
        <taxon>Agaricales</taxon>
        <taxon>Schizophyllaceae</taxon>
        <taxon>Schizophyllum</taxon>
    </lineage>
</organism>
<feature type="signal peptide" evidence="3">
    <location>
        <begin position="1"/>
        <end position="27"/>
    </location>
</feature>
<comment type="caution">
    <text evidence="4">The sequence shown here is derived from an EMBL/GenBank/DDBJ whole genome shotgun (WGS) entry which is preliminary data.</text>
</comment>
<reference evidence="4 5" key="1">
    <citation type="journal article" date="2019" name="New Phytol.">
        <title>Comparative genomics reveals unique wood-decay strategies and fruiting body development in the Schizophyllaceae.</title>
        <authorList>
            <person name="Almasi E."/>
            <person name="Sahu N."/>
            <person name="Krizsan K."/>
            <person name="Balint B."/>
            <person name="Kovacs G.M."/>
            <person name="Kiss B."/>
            <person name="Cseklye J."/>
            <person name="Drula E."/>
            <person name="Henrissat B."/>
            <person name="Nagy I."/>
            <person name="Chovatia M."/>
            <person name="Adam C."/>
            <person name="LaButti K."/>
            <person name="Lipzen A."/>
            <person name="Riley R."/>
            <person name="Grigoriev I.V."/>
            <person name="Nagy L.G."/>
        </authorList>
    </citation>
    <scope>NUCLEOTIDE SEQUENCE [LARGE SCALE GENOMIC DNA]</scope>
    <source>
        <strain evidence="4 5">NL-1724</strain>
    </source>
</reference>
<feature type="chain" id="PRO_5021709557" evidence="3">
    <location>
        <begin position="28"/>
        <end position="304"/>
    </location>
</feature>
<sequence length="304" mass="33343">MAGASPFLRSFTEVLSGLASMASTVVAGTQDTTLPNGRRRPVCTKCGTPRLGHSNGRKVDENGIVVCPPADEEDNKGGIISDVPLDLTTSYPSHLQARTYPSAPPSPDKVDSASVRGDKTPIKSPRDSSGRLRVRHTLPQDYVLDFQKRGWPAESPEHSTISQNDKLIGVLENVARHGGLYIMPYDLATVQITSVRDLAAKMGLFTRLETVPAAYVEDGKTMFVIVGDRKDEVLAKDVVDKYLRLWEKNDMPGSITRHRALEEKQVVLRSNPALVVDRFFNVLLFLSIVFCLGAAFEFYILASG</sequence>
<protein>
    <submittedName>
        <fullName evidence="4">Uncharacterized protein</fullName>
    </submittedName>
</protein>
<feature type="region of interest" description="Disordered" evidence="1">
    <location>
        <begin position="30"/>
        <end position="57"/>
    </location>
</feature>
<feature type="transmembrane region" description="Helical" evidence="2">
    <location>
        <begin position="279"/>
        <end position="302"/>
    </location>
</feature>
<keyword evidence="2" id="KW-1133">Transmembrane helix</keyword>
<keyword evidence="5" id="KW-1185">Reference proteome</keyword>
<dbReference type="OrthoDB" id="2919282at2759"/>
<name>A0A550CS85_9AGAR</name>
<accession>A0A550CS85</accession>
<dbReference type="AlphaFoldDB" id="A0A550CS85"/>
<keyword evidence="2" id="KW-0472">Membrane</keyword>
<evidence type="ECO:0000256" key="3">
    <source>
        <dbReference type="SAM" id="SignalP"/>
    </source>
</evidence>
<keyword evidence="2" id="KW-0812">Transmembrane</keyword>
<dbReference type="EMBL" id="VDMD01000002">
    <property type="protein sequence ID" value="TRM67652.1"/>
    <property type="molecule type" value="Genomic_DNA"/>
</dbReference>
<gene>
    <name evidence="4" type="ORF">BD626DRAFT_626076</name>
</gene>
<proteinExistence type="predicted"/>
<evidence type="ECO:0000256" key="2">
    <source>
        <dbReference type="SAM" id="Phobius"/>
    </source>
</evidence>
<dbReference type="Proteomes" id="UP000320762">
    <property type="component" value="Unassembled WGS sequence"/>
</dbReference>
<evidence type="ECO:0000313" key="4">
    <source>
        <dbReference type="EMBL" id="TRM67652.1"/>
    </source>
</evidence>